<dbReference type="InterPro" id="IPR012833">
    <property type="entry name" value="NrdD"/>
</dbReference>
<evidence type="ECO:0000256" key="2">
    <source>
        <dbReference type="ARBA" id="ARBA00022840"/>
    </source>
</evidence>
<dbReference type="EMBL" id="FRCJ01000009">
    <property type="protein sequence ID" value="SHM99399.1"/>
    <property type="molecule type" value="Genomic_DNA"/>
</dbReference>
<protein>
    <submittedName>
        <fullName evidence="5">Ribonucleoside-triphosphate reductase class III catalytic subunit</fullName>
    </submittedName>
</protein>
<keyword evidence="2 3" id="KW-0067">ATP-binding</keyword>
<dbReference type="Gene3D" id="3.20.70.20">
    <property type="match status" value="1"/>
</dbReference>
<keyword evidence="1 3" id="KW-0547">Nucleotide-binding</keyword>
<dbReference type="InterPro" id="IPR005144">
    <property type="entry name" value="ATP-cone_dom"/>
</dbReference>
<dbReference type="Proteomes" id="UP000184280">
    <property type="component" value="Unassembled WGS sequence"/>
</dbReference>
<feature type="domain" description="ATP-cone" evidence="4">
    <location>
        <begin position="3"/>
        <end position="91"/>
    </location>
</feature>
<dbReference type="PANTHER" id="PTHR21075">
    <property type="entry name" value="ANAEROBIC RIBONUCLEOSIDE-TRIPHOSPHATE REDUCTASE"/>
    <property type="match status" value="1"/>
</dbReference>
<dbReference type="Pfam" id="PF13597">
    <property type="entry name" value="NRDD"/>
    <property type="match status" value="1"/>
</dbReference>
<dbReference type="PROSITE" id="PS51161">
    <property type="entry name" value="ATP_CONE"/>
    <property type="match status" value="1"/>
</dbReference>
<dbReference type="NCBIfam" id="TIGR02487">
    <property type="entry name" value="NrdD"/>
    <property type="match status" value="1"/>
</dbReference>
<proteinExistence type="predicted"/>
<accession>A0A1M7N757</accession>
<organism evidence="5 6">
    <name type="scientific">Xylanibacter ruminicola</name>
    <name type="common">Prevotella ruminicola</name>
    <dbReference type="NCBI Taxonomy" id="839"/>
    <lineage>
        <taxon>Bacteria</taxon>
        <taxon>Pseudomonadati</taxon>
        <taxon>Bacteroidota</taxon>
        <taxon>Bacteroidia</taxon>
        <taxon>Bacteroidales</taxon>
        <taxon>Prevotellaceae</taxon>
        <taxon>Xylanibacter</taxon>
    </lineage>
</organism>
<reference evidence="5 6" key="1">
    <citation type="submission" date="2016-11" db="EMBL/GenBank/DDBJ databases">
        <authorList>
            <person name="Jaros S."/>
            <person name="Januszkiewicz K."/>
            <person name="Wedrychowicz H."/>
        </authorList>
    </citation>
    <scope>NUCLEOTIDE SEQUENCE [LARGE SCALE GENOMIC DNA]</scope>
    <source>
        <strain evidence="5 6">BPI-34</strain>
    </source>
</reference>
<dbReference type="GO" id="GO:0031250">
    <property type="term" value="C:anaerobic ribonucleoside-triphosphate reductase complex"/>
    <property type="evidence" value="ECO:0007669"/>
    <property type="project" value="TreeGrafter"/>
</dbReference>
<evidence type="ECO:0000313" key="6">
    <source>
        <dbReference type="Proteomes" id="UP000184280"/>
    </source>
</evidence>
<gene>
    <name evidence="5" type="ORF">SAMN04488494_3109</name>
</gene>
<dbReference type="OrthoDB" id="9804622at2"/>
<evidence type="ECO:0000313" key="5">
    <source>
        <dbReference type="EMBL" id="SHM99399.1"/>
    </source>
</evidence>
<dbReference type="GO" id="GO:0008998">
    <property type="term" value="F:ribonucleoside-triphosphate reductase (thioredoxin) activity"/>
    <property type="evidence" value="ECO:0007669"/>
    <property type="project" value="InterPro"/>
</dbReference>
<name>A0A1M7N757_XYLRU</name>
<dbReference type="PANTHER" id="PTHR21075:SF0">
    <property type="entry name" value="ANAEROBIC RIBONUCLEOSIDE-TRIPHOSPHATE REDUCTASE"/>
    <property type="match status" value="1"/>
</dbReference>
<dbReference type="GO" id="GO:0004748">
    <property type="term" value="F:ribonucleoside-diphosphate reductase activity, thioredoxin disulfide as acceptor"/>
    <property type="evidence" value="ECO:0007669"/>
    <property type="project" value="TreeGrafter"/>
</dbReference>
<dbReference type="AlphaFoldDB" id="A0A1M7N757"/>
<dbReference type="SUPFAM" id="SSF51998">
    <property type="entry name" value="PFL-like glycyl radical enzymes"/>
    <property type="match status" value="1"/>
</dbReference>
<evidence type="ECO:0000259" key="4">
    <source>
        <dbReference type="PROSITE" id="PS51161"/>
    </source>
</evidence>
<sequence length="746" mass="85001">MIQTVKKRDGRIVGFNEQKVMAAIRKAMLHTDKGEDERLLYQITDRIAQRGESQMTVEEIQDLVEMELMKSSRKDVAQKYIAYRNQRSIARKAKTREVFLDIVNIKNNDVTRENANMNADTPAGMMMKFASETTKPFVDDYLLSEESRNAVEHNYLHIHDKDYYPTKSLTCVQHPLDNILQNGFTAGHGASRAAKRIETASVLACISLECAQNEMHGGQAIPAFDFYLAPFVRLSYIEELKALEDLYGESLQDLYDEPLMDYLKAPLDGLEGRDRARQHAINKTVARVHQAMEAFIHNMNTIHSRGGNQVVFSSINYGTDTSAEGRCVMREILLSTYEGVGNGETAIFPIQIWKKKRGVNYLPEDRNFDLYQLACKVTARRFFPNFLNLDATFNQDSDWRADDPKRYVHEVATMGCRTRVFENRFGPKTSIGRGNLSFSTINIVKLALECREEQDQQKRIDMFFAKLDQMLQITAKQLDDRFQFQKTAFAKQFPLLMQCLWIGADKLKPMDSIESVINQGTLGIGFIGLAECLVALVGKHHGESEEAQALGVKIVTYMRDRANEFCERYHHNYSVLATPAEGLSGKFTKKDRKEFGIVPGVTDRDYYTNSNHVPVYYKCSARHKAEVEAPYHNLTRGGHIFYVEIDGDATHNPQVIMSVVDMMDQLDMGYGSVNHNRNRCMDCGYENADDNLEKCPKCGSNNIDKLQRITGYLVGTTDRWNSGKLAELNDRVTHIDHSAQDQDLFK</sequence>
<evidence type="ECO:0000256" key="1">
    <source>
        <dbReference type="ARBA" id="ARBA00022741"/>
    </source>
</evidence>
<dbReference type="Pfam" id="PF03477">
    <property type="entry name" value="ATP-cone"/>
    <property type="match status" value="1"/>
</dbReference>
<dbReference type="GO" id="GO:0006260">
    <property type="term" value="P:DNA replication"/>
    <property type="evidence" value="ECO:0007669"/>
    <property type="project" value="InterPro"/>
</dbReference>
<dbReference type="NCBIfam" id="NF005497">
    <property type="entry name" value="PRK07111.1"/>
    <property type="match status" value="1"/>
</dbReference>
<dbReference type="GO" id="GO:0009265">
    <property type="term" value="P:2'-deoxyribonucleotide biosynthetic process"/>
    <property type="evidence" value="ECO:0007669"/>
    <property type="project" value="TreeGrafter"/>
</dbReference>
<evidence type="ECO:0000256" key="3">
    <source>
        <dbReference type="PROSITE-ProRule" id="PRU00492"/>
    </source>
</evidence>
<dbReference type="GO" id="GO:0005524">
    <property type="term" value="F:ATP binding"/>
    <property type="evidence" value="ECO:0007669"/>
    <property type="project" value="UniProtKB-UniRule"/>
</dbReference>
<dbReference type="RefSeq" id="WP_073047593.1">
    <property type="nucleotide sequence ID" value="NZ_FOLF01000001.1"/>
</dbReference>